<comment type="caution">
    <text evidence="1">The sequence shown here is derived from an EMBL/GenBank/DDBJ whole genome shotgun (WGS) entry which is preliminary data.</text>
</comment>
<keyword evidence="2" id="KW-1185">Reference proteome</keyword>
<dbReference type="EMBL" id="CM046514">
    <property type="protein sequence ID" value="KAI8650259.1"/>
    <property type="molecule type" value="Genomic_DNA"/>
</dbReference>
<accession>A0ACC0QBI0</accession>
<protein>
    <submittedName>
        <fullName evidence="1">Uncharacterized protein</fullName>
    </submittedName>
</protein>
<sequence length="310" mass="34647">MSELYHRCLDAASAWEPKATGTTTDFIAAFFMVRVAAERFDIELSPNMFKLGCQYAEKIELHRLDNDPNSHPTKLDKSVLNAGRKGFWELVPMDVYFRLIHNKPPAIMASRPDAKVNLPWLAEPGSQAEEETTITIRFLIDSRRTFILLDFLQLLEDSEDSDGQLWTIAGVALEGYTCIIFMLRRALSVYSGIPENQALGLEVVNHTLVLNASRHILEISALLLVAIPSMGTVAVTFVVLQAHIPLACLATYLLHPVASRDCDTDFILLEHVAEAMREISRDVEELVPLTAAMEELKTKVRNTVGDNVAR</sequence>
<proteinExistence type="predicted"/>
<reference evidence="1" key="1">
    <citation type="submission" date="2022-06" db="EMBL/GenBank/DDBJ databases">
        <title>Fusarium solani species complex genomes reveal bases of compartmentalisation and animal pathogenesis.</title>
        <authorList>
            <person name="Tsai I.J."/>
        </authorList>
    </citation>
    <scope>NUCLEOTIDE SEQUENCE</scope>
    <source>
        <strain evidence="1">Fu6.1</strain>
    </source>
</reference>
<name>A0ACC0QBI0_9HYPO</name>
<dbReference type="Proteomes" id="UP001065298">
    <property type="component" value="Chromosome 12"/>
</dbReference>
<gene>
    <name evidence="1" type="ORF">NCS57_01359000</name>
</gene>
<evidence type="ECO:0000313" key="2">
    <source>
        <dbReference type="Proteomes" id="UP001065298"/>
    </source>
</evidence>
<organism evidence="1 2">
    <name type="scientific">Fusarium keratoplasticum</name>
    <dbReference type="NCBI Taxonomy" id="1328300"/>
    <lineage>
        <taxon>Eukaryota</taxon>
        <taxon>Fungi</taxon>
        <taxon>Dikarya</taxon>
        <taxon>Ascomycota</taxon>
        <taxon>Pezizomycotina</taxon>
        <taxon>Sordariomycetes</taxon>
        <taxon>Hypocreomycetidae</taxon>
        <taxon>Hypocreales</taxon>
        <taxon>Nectriaceae</taxon>
        <taxon>Fusarium</taxon>
        <taxon>Fusarium solani species complex</taxon>
    </lineage>
</organism>
<evidence type="ECO:0000313" key="1">
    <source>
        <dbReference type="EMBL" id="KAI8650259.1"/>
    </source>
</evidence>